<dbReference type="InterPro" id="IPR008965">
    <property type="entry name" value="CBM2/CBM3_carb-bd_dom_sf"/>
</dbReference>
<dbReference type="EMBL" id="JAOPJZ010000011">
    <property type="protein sequence ID" value="MCU4752935.1"/>
    <property type="molecule type" value="Genomic_DNA"/>
</dbReference>
<gene>
    <name evidence="3" type="ORF">OB919_13270</name>
</gene>
<proteinExistence type="predicted"/>
<feature type="region of interest" description="Disordered" evidence="1">
    <location>
        <begin position="217"/>
        <end position="236"/>
    </location>
</feature>
<feature type="transmembrane region" description="Helical" evidence="2">
    <location>
        <begin position="245"/>
        <end position="263"/>
    </location>
</feature>
<organism evidence="3 4">
    <name type="scientific">Natronosalvus hydrolyticus</name>
    <dbReference type="NCBI Taxonomy" id="2979988"/>
    <lineage>
        <taxon>Archaea</taxon>
        <taxon>Methanobacteriati</taxon>
        <taxon>Methanobacteriota</taxon>
        <taxon>Stenosarchaea group</taxon>
        <taxon>Halobacteria</taxon>
        <taxon>Halobacteriales</taxon>
        <taxon>Natrialbaceae</taxon>
        <taxon>Natronosalvus</taxon>
    </lineage>
</organism>
<evidence type="ECO:0000256" key="2">
    <source>
        <dbReference type="SAM" id="Phobius"/>
    </source>
</evidence>
<keyword evidence="4" id="KW-1185">Reference proteome</keyword>
<evidence type="ECO:0008006" key="5">
    <source>
        <dbReference type="Google" id="ProtNLM"/>
    </source>
</evidence>
<name>A0AAP3E7H0_9EURY</name>
<keyword evidence="2" id="KW-0812">Transmembrane</keyword>
<dbReference type="SUPFAM" id="SSF49384">
    <property type="entry name" value="Carbohydrate-binding domain"/>
    <property type="match status" value="1"/>
</dbReference>
<dbReference type="Proteomes" id="UP001321047">
    <property type="component" value="Unassembled WGS sequence"/>
</dbReference>
<evidence type="ECO:0000313" key="3">
    <source>
        <dbReference type="EMBL" id="MCU4752935.1"/>
    </source>
</evidence>
<dbReference type="GO" id="GO:0030246">
    <property type="term" value="F:carbohydrate binding"/>
    <property type="evidence" value="ECO:0007669"/>
    <property type="project" value="InterPro"/>
</dbReference>
<evidence type="ECO:0000313" key="4">
    <source>
        <dbReference type="Proteomes" id="UP001321047"/>
    </source>
</evidence>
<feature type="transmembrane region" description="Helical" evidence="2">
    <location>
        <begin position="20"/>
        <end position="41"/>
    </location>
</feature>
<keyword evidence="2" id="KW-1133">Transmembrane helix</keyword>
<dbReference type="AlphaFoldDB" id="A0AAP3E7H0"/>
<keyword evidence="2" id="KW-0472">Membrane</keyword>
<sequence length="268" mass="28030">MGGYSTGKRDRSIPLERMGIALVVLALCLAGIAIIFGAGIVSAGDQLAVIAPADNEIDAEPGEEFEVDVLMRSRGGHGGTGVAEFTLVAQYHPDYLEITSVEGANWLEQGTETDVVEEHLLAHEAGTVILEQRRDPVDGGATGDARVATLTVRVAEDAPPSEASIDFGDSSVILENDLPLAILDQAVTVSIDDGEEPVDSFDHPDPEDRETLEAAVTAADESGGEDGEDDEGVAEPIPGFRAADALIAVGFVGVIGFGLLAVGRWRRT</sequence>
<reference evidence="3 4" key="1">
    <citation type="submission" date="2022-09" db="EMBL/GenBank/DDBJ databases">
        <title>Enrichment on poylsaccharides allowed isolation of novel metabolic and taxonomic groups of Haloarchaea.</title>
        <authorList>
            <person name="Sorokin D.Y."/>
            <person name="Elcheninov A.G."/>
            <person name="Khizhniak T.V."/>
            <person name="Kolganova T.V."/>
            <person name="Kublanov I.V."/>
        </authorList>
    </citation>
    <scope>NUCLEOTIDE SEQUENCE [LARGE SCALE GENOMIC DNA]</scope>
    <source>
        <strain evidence="3 4">AArc-curdl1</strain>
    </source>
</reference>
<feature type="compositionally biased region" description="Acidic residues" evidence="1">
    <location>
        <begin position="222"/>
        <end position="233"/>
    </location>
</feature>
<accession>A0AAP3E7H0</accession>
<dbReference type="Gene3D" id="2.60.40.680">
    <property type="match status" value="1"/>
</dbReference>
<protein>
    <recommendedName>
        <fullName evidence="5">Cohesin domain-containing protein</fullName>
    </recommendedName>
</protein>
<evidence type="ECO:0000256" key="1">
    <source>
        <dbReference type="SAM" id="MobiDB-lite"/>
    </source>
</evidence>
<comment type="caution">
    <text evidence="3">The sequence shown here is derived from an EMBL/GenBank/DDBJ whole genome shotgun (WGS) entry which is preliminary data.</text>
</comment>